<sequence length="158" mass="18556">MKNISLLLVMLFLSFGAFAQVDKNKGKAKGHEKQAMMMNDPEPHAMMYADKMATRLSLNAEQKENIKKAQMKRLEAQKELMADHMEDMADDPEDMADERANMNKQKMKIQADFKEEMKEILNESQYAKWEVMHEREMKMQGKKKGYKNDKTKKDDSNW</sequence>
<dbReference type="RefSeq" id="WP_240098408.1">
    <property type="nucleotide sequence ID" value="NZ_JAJSON010000020.1"/>
</dbReference>
<name>A0A9X2A7F5_9FLAO</name>
<feature type="region of interest" description="Disordered" evidence="2">
    <location>
        <begin position="137"/>
        <end position="158"/>
    </location>
</feature>
<reference evidence="4" key="1">
    <citation type="submission" date="2021-12" db="EMBL/GenBank/DDBJ databases">
        <title>Description of Gramella crocea sp. nov., a new bacterium isolated from activated sludge.</title>
        <authorList>
            <person name="Zhang X."/>
        </authorList>
    </citation>
    <scope>NUCLEOTIDE SEQUENCE</scope>
    <source>
        <strain evidence="4">YB25</strain>
    </source>
</reference>
<evidence type="ECO:0000256" key="3">
    <source>
        <dbReference type="SAM" id="SignalP"/>
    </source>
</evidence>
<evidence type="ECO:0000256" key="2">
    <source>
        <dbReference type="SAM" id="MobiDB-lite"/>
    </source>
</evidence>
<proteinExistence type="predicted"/>
<feature type="compositionally biased region" description="Basic and acidic residues" evidence="2">
    <location>
        <begin position="146"/>
        <end position="158"/>
    </location>
</feature>
<keyword evidence="1" id="KW-0175">Coiled coil</keyword>
<feature type="signal peptide" evidence="3">
    <location>
        <begin position="1"/>
        <end position="19"/>
    </location>
</feature>
<feature type="chain" id="PRO_5040734995" description="DUF4890 domain-containing protein" evidence="3">
    <location>
        <begin position="20"/>
        <end position="158"/>
    </location>
</feature>
<keyword evidence="5" id="KW-1185">Reference proteome</keyword>
<organism evidence="4 5">
    <name type="scientific">Christiangramia crocea</name>
    <dbReference type="NCBI Taxonomy" id="2904124"/>
    <lineage>
        <taxon>Bacteria</taxon>
        <taxon>Pseudomonadati</taxon>
        <taxon>Bacteroidota</taxon>
        <taxon>Flavobacteriia</taxon>
        <taxon>Flavobacteriales</taxon>
        <taxon>Flavobacteriaceae</taxon>
        <taxon>Christiangramia</taxon>
    </lineage>
</organism>
<evidence type="ECO:0000313" key="4">
    <source>
        <dbReference type="EMBL" id="MCG9971806.1"/>
    </source>
</evidence>
<evidence type="ECO:0008006" key="6">
    <source>
        <dbReference type="Google" id="ProtNLM"/>
    </source>
</evidence>
<keyword evidence="3" id="KW-0732">Signal</keyword>
<accession>A0A9X2A7F5</accession>
<protein>
    <recommendedName>
        <fullName evidence="6">DUF4890 domain-containing protein</fullName>
    </recommendedName>
</protein>
<feature type="coiled-coil region" evidence="1">
    <location>
        <begin position="57"/>
        <end position="91"/>
    </location>
</feature>
<evidence type="ECO:0000256" key="1">
    <source>
        <dbReference type="SAM" id="Coils"/>
    </source>
</evidence>
<dbReference type="AlphaFoldDB" id="A0A9X2A7F5"/>
<comment type="caution">
    <text evidence="4">The sequence shown here is derived from an EMBL/GenBank/DDBJ whole genome shotgun (WGS) entry which is preliminary data.</text>
</comment>
<dbReference type="EMBL" id="JAJSON010000020">
    <property type="protein sequence ID" value="MCG9971806.1"/>
    <property type="molecule type" value="Genomic_DNA"/>
</dbReference>
<gene>
    <name evidence="4" type="ORF">LU635_09175</name>
</gene>
<dbReference type="Proteomes" id="UP001139344">
    <property type="component" value="Unassembled WGS sequence"/>
</dbReference>
<evidence type="ECO:0000313" key="5">
    <source>
        <dbReference type="Proteomes" id="UP001139344"/>
    </source>
</evidence>